<feature type="domain" description="SRP54-type proteins GTP-binding" evidence="15">
    <location>
        <begin position="187"/>
        <end position="380"/>
    </location>
</feature>
<keyword evidence="4" id="KW-0813">Transport</keyword>
<evidence type="ECO:0000256" key="9">
    <source>
        <dbReference type="ARBA" id="ARBA00023134"/>
    </source>
</evidence>
<dbReference type="PANTHER" id="PTHR43134">
    <property type="entry name" value="SIGNAL RECOGNITION PARTICLE RECEPTOR SUBUNIT ALPHA"/>
    <property type="match status" value="1"/>
</dbReference>
<evidence type="ECO:0000313" key="16">
    <source>
        <dbReference type="EMBL" id="VVC77116.1"/>
    </source>
</evidence>
<dbReference type="GO" id="GO:0005886">
    <property type="term" value="C:plasma membrane"/>
    <property type="evidence" value="ECO:0007669"/>
    <property type="project" value="UniProtKB-SubCell"/>
</dbReference>
<evidence type="ECO:0000256" key="7">
    <source>
        <dbReference type="ARBA" id="ARBA00022795"/>
    </source>
</evidence>
<dbReference type="Proteomes" id="UP000324194">
    <property type="component" value="Chromosome 2"/>
</dbReference>
<keyword evidence="8" id="KW-0653">Protein transport</keyword>
<comment type="function">
    <text evidence="12">Necessary for flagellar biosynthesis. May be involved in translocation of the flagellum.</text>
</comment>
<keyword evidence="16" id="KW-0969">Cilium</keyword>
<dbReference type="InterPro" id="IPR027417">
    <property type="entry name" value="P-loop_NTPase"/>
</dbReference>
<dbReference type="GO" id="GO:0005047">
    <property type="term" value="F:signal recognition particle binding"/>
    <property type="evidence" value="ECO:0007669"/>
    <property type="project" value="TreeGrafter"/>
</dbReference>
<dbReference type="SMART" id="SM00962">
    <property type="entry name" value="SRP54"/>
    <property type="match status" value="1"/>
</dbReference>
<evidence type="ECO:0000256" key="2">
    <source>
        <dbReference type="ARBA" id="ARBA00008531"/>
    </source>
</evidence>
<proteinExistence type="inferred from homology"/>
<dbReference type="PANTHER" id="PTHR43134:SF3">
    <property type="entry name" value="FLAGELLAR BIOSYNTHESIS PROTEIN FLHF"/>
    <property type="match status" value="1"/>
</dbReference>
<keyword evidence="6" id="KW-0547">Nucleotide-binding</keyword>
<keyword evidence="16" id="KW-0282">Flagellum</keyword>
<dbReference type="GO" id="GO:0006614">
    <property type="term" value="P:SRP-dependent cotranslational protein targeting to membrane"/>
    <property type="evidence" value="ECO:0007669"/>
    <property type="project" value="InterPro"/>
</dbReference>
<dbReference type="GO" id="GO:0005525">
    <property type="term" value="F:GTP binding"/>
    <property type="evidence" value="ECO:0007669"/>
    <property type="project" value="UniProtKB-KW"/>
</dbReference>
<dbReference type="GO" id="GO:0003924">
    <property type="term" value="F:GTPase activity"/>
    <property type="evidence" value="ECO:0007669"/>
    <property type="project" value="InterPro"/>
</dbReference>
<keyword evidence="9" id="KW-0342">GTP-binding</keyword>
<keyword evidence="7" id="KW-1005">Bacterial flagellum biogenesis</keyword>
<evidence type="ECO:0000256" key="5">
    <source>
        <dbReference type="ARBA" id="ARBA00022475"/>
    </source>
</evidence>
<dbReference type="OrthoDB" id="9778554at2"/>
<dbReference type="InterPro" id="IPR000897">
    <property type="entry name" value="SRP54_GTPase_dom"/>
</dbReference>
<reference evidence="16 17" key="1">
    <citation type="submission" date="2019-08" db="EMBL/GenBank/DDBJ databases">
        <authorList>
            <person name="Guy L."/>
        </authorList>
    </citation>
    <scope>NUCLEOTIDE SEQUENCE [LARGE SCALE GENOMIC DNA]</scope>
    <source>
        <strain evidence="16 17">SGT-108</strain>
    </source>
</reference>
<evidence type="ECO:0000256" key="10">
    <source>
        <dbReference type="ARBA" id="ARBA00023136"/>
    </source>
</evidence>
<evidence type="ECO:0000256" key="1">
    <source>
        <dbReference type="ARBA" id="ARBA00004413"/>
    </source>
</evidence>
<evidence type="ECO:0000256" key="4">
    <source>
        <dbReference type="ARBA" id="ARBA00022448"/>
    </source>
</evidence>
<evidence type="ECO:0000256" key="13">
    <source>
        <dbReference type="ARBA" id="ARBA00030866"/>
    </source>
</evidence>
<keyword evidence="16" id="KW-0966">Cell projection</keyword>
<evidence type="ECO:0000313" key="17">
    <source>
        <dbReference type="Proteomes" id="UP000324194"/>
    </source>
</evidence>
<evidence type="ECO:0000256" key="8">
    <source>
        <dbReference type="ARBA" id="ARBA00022927"/>
    </source>
</evidence>
<dbReference type="KEGG" id="asip:AQUSIP_24430"/>
<keyword evidence="11" id="KW-1006">Bacterial flagellum protein export</keyword>
<dbReference type="FunFam" id="3.40.50.300:FF:000695">
    <property type="entry name" value="Flagellar biosynthesis regulator FlhF"/>
    <property type="match status" value="1"/>
</dbReference>
<dbReference type="Gene3D" id="1.20.120.1380">
    <property type="entry name" value="Flagellar FlhF biosynthesis protein, N domain"/>
    <property type="match status" value="1"/>
</dbReference>
<evidence type="ECO:0000256" key="12">
    <source>
        <dbReference type="ARBA" id="ARBA00025337"/>
    </source>
</evidence>
<evidence type="ECO:0000256" key="6">
    <source>
        <dbReference type="ARBA" id="ARBA00022741"/>
    </source>
</evidence>
<evidence type="ECO:0000259" key="15">
    <source>
        <dbReference type="SMART" id="SM00962"/>
    </source>
</evidence>
<evidence type="ECO:0000256" key="3">
    <source>
        <dbReference type="ARBA" id="ARBA00014919"/>
    </source>
</evidence>
<feature type="domain" description="AAA+ ATPase" evidence="14">
    <location>
        <begin position="186"/>
        <end position="343"/>
    </location>
</feature>
<name>A0A5E4PLL2_9COXI</name>
<dbReference type="GO" id="GO:0015031">
    <property type="term" value="P:protein transport"/>
    <property type="evidence" value="ECO:0007669"/>
    <property type="project" value="UniProtKB-KW"/>
</dbReference>
<dbReference type="AlphaFoldDB" id="A0A5E4PLL2"/>
<dbReference type="Gene3D" id="3.40.50.300">
    <property type="entry name" value="P-loop containing nucleotide triphosphate hydrolases"/>
    <property type="match status" value="1"/>
</dbReference>
<gene>
    <name evidence="16" type="primary">flhF</name>
    <name evidence="16" type="ORF">AQUSIP_24430</name>
</gene>
<comment type="subcellular location">
    <subcellularLocation>
        <location evidence="1">Cell membrane</location>
        <topology evidence="1">Peripheral membrane protein</topology>
        <orientation evidence="1">Cytoplasmic side</orientation>
    </subcellularLocation>
</comment>
<organism evidence="16 17">
    <name type="scientific">Aquicella siphonis</name>
    <dbReference type="NCBI Taxonomy" id="254247"/>
    <lineage>
        <taxon>Bacteria</taxon>
        <taxon>Pseudomonadati</taxon>
        <taxon>Pseudomonadota</taxon>
        <taxon>Gammaproteobacteria</taxon>
        <taxon>Legionellales</taxon>
        <taxon>Coxiellaceae</taxon>
        <taxon>Aquicella</taxon>
    </lineage>
</organism>
<dbReference type="SUPFAM" id="SSF52540">
    <property type="entry name" value="P-loop containing nucleoside triphosphate hydrolases"/>
    <property type="match status" value="1"/>
</dbReference>
<dbReference type="RefSeq" id="WP_148340512.1">
    <property type="nucleotide sequence ID" value="NZ_LR699120.1"/>
</dbReference>
<dbReference type="InterPro" id="IPR047040">
    <property type="entry name" value="FlhF__GTPase_dom"/>
</dbReference>
<evidence type="ECO:0000256" key="11">
    <source>
        <dbReference type="ARBA" id="ARBA00023225"/>
    </source>
</evidence>
<keyword evidence="5" id="KW-1003">Cell membrane</keyword>
<dbReference type="InterPro" id="IPR003593">
    <property type="entry name" value="AAA+_ATPase"/>
</dbReference>
<sequence length="412" mass="46922">MRLHRFTASSNHKAISMIQDALGPDALVYSTRSVPEGIEMIAGLPDETEQHGEYPVSEFSSQDTLPRHGQGKNEFLQRPANQFPDFSLIEKLNKQLQIMNERVENLSKQVGSQLYEGFHISDDEHTTKRNLLFYHLTKLGFRGKFCQLFINRYFQSRNISDPVSFANIESDLRHFIQTMDDELIDDNRVCALIGPTGIGKTTTILKLAKRYLSKYGSDSLGIITTDYHDISGKNLLLHYQNIYNIDLEYADSPVELAMVIKSMRNKRLVLIDTHGVSQRDADNVARLRDLMEGQRERLTTHLVLPCNVQEPILDEIARGFKTTNMSGCILTKADECISMAPVLSVCINYGMKIAYICNGQNINTDIEIADPDAMLYQIMTESQDKKKSTEEHLLQNLVRISNQFSEGRYERS</sequence>
<dbReference type="SMART" id="SM00382">
    <property type="entry name" value="AAA"/>
    <property type="match status" value="1"/>
</dbReference>
<protein>
    <recommendedName>
        <fullName evidence="3">Flagellar biosynthesis protein FlhF</fullName>
    </recommendedName>
    <alternativeName>
        <fullName evidence="13">Flagella-associated GTP-binding protein</fullName>
    </alternativeName>
</protein>
<accession>A0A5E4PLL2</accession>
<keyword evidence="10" id="KW-0472">Membrane</keyword>
<dbReference type="Pfam" id="PF00448">
    <property type="entry name" value="SRP54"/>
    <property type="match status" value="1"/>
</dbReference>
<dbReference type="EMBL" id="LR699120">
    <property type="protein sequence ID" value="VVC77116.1"/>
    <property type="molecule type" value="Genomic_DNA"/>
</dbReference>
<comment type="similarity">
    <text evidence="2">Belongs to the GTP-binding SRP family.</text>
</comment>
<evidence type="ECO:0000259" key="14">
    <source>
        <dbReference type="SMART" id="SM00382"/>
    </source>
</evidence>
<dbReference type="CDD" id="cd17873">
    <property type="entry name" value="FlhF"/>
    <property type="match status" value="1"/>
</dbReference>
<dbReference type="GO" id="GO:0044781">
    <property type="term" value="P:bacterial-type flagellum organization"/>
    <property type="evidence" value="ECO:0007669"/>
    <property type="project" value="UniProtKB-KW"/>
</dbReference>
<keyword evidence="17" id="KW-1185">Reference proteome</keyword>